<name>A0A183MVP9_9TREM</name>
<dbReference type="AlphaFoldDB" id="A0A183MVP9"/>
<organism evidence="1 2">
    <name type="scientific">Schistosoma margrebowiei</name>
    <dbReference type="NCBI Taxonomy" id="48269"/>
    <lineage>
        <taxon>Eukaryota</taxon>
        <taxon>Metazoa</taxon>
        <taxon>Spiralia</taxon>
        <taxon>Lophotrochozoa</taxon>
        <taxon>Platyhelminthes</taxon>
        <taxon>Trematoda</taxon>
        <taxon>Digenea</taxon>
        <taxon>Strigeidida</taxon>
        <taxon>Schistosomatoidea</taxon>
        <taxon>Schistosomatidae</taxon>
        <taxon>Schistosoma</taxon>
    </lineage>
</organism>
<proteinExistence type="predicted"/>
<gene>
    <name evidence="1" type="ORF">SMRZ_LOCUS20124</name>
</gene>
<evidence type="ECO:0000313" key="2">
    <source>
        <dbReference type="Proteomes" id="UP000277204"/>
    </source>
</evidence>
<reference evidence="1 2" key="1">
    <citation type="submission" date="2018-11" db="EMBL/GenBank/DDBJ databases">
        <authorList>
            <consortium name="Pathogen Informatics"/>
        </authorList>
    </citation>
    <scope>NUCLEOTIDE SEQUENCE [LARGE SCALE GENOMIC DNA]</scope>
    <source>
        <strain evidence="1 2">Zambia</strain>
    </source>
</reference>
<accession>A0A183MVP9</accession>
<evidence type="ECO:0000313" key="1">
    <source>
        <dbReference type="EMBL" id="VDP34361.1"/>
    </source>
</evidence>
<dbReference type="EMBL" id="UZAI01018190">
    <property type="protein sequence ID" value="VDP34361.1"/>
    <property type="molecule type" value="Genomic_DNA"/>
</dbReference>
<sequence length="68" mass="7687">MVVGGSQQETRVQLPGKYYTHEKIQMKTTSVAAAYALVGLNIHKGKSRILKYNRENINSTHILWRNSG</sequence>
<keyword evidence="2" id="KW-1185">Reference proteome</keyword>
<protein>
    <submittedName>
        <fullName evidence="1">Uncharacterized protein</fullName>
    </submittedName>
</protein>
<dbReference type="Proteomes" id="UP000277204">
    <property type="component" value="Unassembled WGS sequence"/>
</dbReference>